<dbReference type="Pfam" id="PF00596">
    <property type="entry name" value="Aldolase_II"/>
    <property type="match status" value="1"/>
</dbReference>
<dbReference type="InterPro" id="IPR001303">
    <property type="entry name" value="Aldolase_II/adducin_N"/>
</dbReference>
<feature type="domain" description="Class II aldolase/adducin N-terminal" evidence="1">
    <location>
        <begin position="53"/>
        <end position="131"/>
    </location>
</feature>
<protein>
    <recommendedName>
        <fullName evidence="1">Class II aldolase/adducin N-terminal domain-containing protein</fullName>
    </recommendedName>
</protein>
<dbReference type="Gene3D" id="3.40.225.10">
    <property type="entry name" value="Class II aldolase/adducin N-terminal domain"/>
    <property type="match status" value="1"/>
</dbReference>
<evidence type="ECO:0000313" key="3">
    <source>
        <dbReference type="Proteomes" id="UP000190198"/>
    </source>
</evidence>
<proteinExistence type="predicted"/>
<organism evidence="2 3">
    <name type="scientific">Solemya elarraichensis gill symbiont</name>
    <dbReference type="NCBI Taxonomy" id="1918949"/>
    <lineage>
        <taxon>Bacteria</taxon>
        <taxon>Pseudomonadati</taxon>
        <taxon>Pseudomonadota</taxon>
        <taxon>Gammaproteobacteria</taxon>
        <taxon>sulfur-oxidizing symbionts</taxon>
    </lineage>
</organism>
<evidence type="ECO:0000313" key="2">
    <source>
        <dbReference type="EMBL" id="OOZ40165.1"/>
    </source>
</evidence>
<dbReference type="SUPFAM" id="SSF53639">
    <property type="entry name" value="AraD/HMP-PK domain-like"/>
    <property type="match status" value="1"/>
</dbReference>
<keyword evidence="3" id="KW-1185">Reference proteome</keyword>
<dbReference type="AlphaFoldDB" id="A0A1T2L4X7"/>
<evidence type="ECO:0000259" key="1">
    <source>
        <dbReference type="Pfam" id="PF00596"/>
    </source>
</evidence>
<dbReference type="RefSeq" id="WP_174564734.1">
    <property type="nucleotide sequence ID" value="NZ_MPRK01000098.1"/>
</dbReference>
<name>A0A1T2L4X7_9GAMM</name>
<dbReference type="GO" id="GO:0005996">
    <property type="term" value="P:monosaccharide metabolic process"/>
    <property type="evidence" value="ECO:0007669"/>
    <property type="project" value="UniProtKB-ARBA"/>
</dbReference>
<gene>
    <name evidence="2" type="ORF">BOW52_06320</name>
</gene>
<accession>A0A1T2L4X7</accession>
<reference evidence="2 3" key="1">
    <citation type="submission" date="2016-11" db="EMBL/GenBank/DDBJ databases">
        <title>Mixed transmission modes and dynamic genome evolution in an obligate animal-bacterial symbiosis.</title>
        <authorList>
            <person name="Russell S.L."/>
            <person name="Corbett-Detig R.B."/>
            <person name="Cavanaugh C.M."/>
        </authorList>
    </citation>
    <scope>NUCLEOTIDE SEQUENCE [LARGE SCALE GENOMIC DNA]</scope>
    <source>
        <strain evidence="2">Sp-SM6</strain>
    </source>
</reference>
<dbReference type="Proteomes" id="UP000190198">
    <property type="component" value="Unassembled WGS sequence"/>
</dbReference>
<sequence>MGGNNETEGVTKYRLDFQQAPLPQPALALQLEPWRQRLCALGLIGGNNPARYDGLGFGNLSHRIKPGSSDFVISGTQTGHLEKMGSEAYALVTLCDPASNTIRAQGETPPSSEAMTHAAIYSAAPGAQAVI</sequence>
<dbReference type="InterPro" id="IPR036409">
    <property type="entry name" value="Aldolase_II/adducin_N_sf"/>
</dbReference>
<comment type="caution">
    <text evidence="2">The sequence shown here is derived from an EMBL/GenBank/DDBJ whole genome shotgun (WGS) entry which is preliminary data.</text>
</comment>
<dbReference type="EMBL" id="MPRK01000098">
    <property type="protein sequence ID" value="OOZ40165.1"/>
    <property type="molecule type" value="Genomic_DNA"/>
</dbReference>
<feature type="non-terminal residue" evidence="2">
    <location>
        <position position="131"/>
    </location>
</feature>